<dbReference type="GO" id="GO:0046872">
    <property type="term" value="F:metal ion binding"/>
    <property type="evidence" value="ECO:0007669"/>
    <property type="project" value="UniProtKB-KW"/>
</dbReference>
<evidence type="ECO:0000256" key="3">
    <source>
        <dbReference type="ARBA" id="ARBA00022946"/>
    </source>
</evidence>
<accession>A0AA88XJG4</accession>
<gene>
    <name evidence="7" type="ORF">RJ639_028356</name>
</gene>
<dbReference type="InterPro" id="IPR050584">
    <property type="entry name" value="Cholesterol_7-desaturase"/>
</dbReference>
<evidence type="ECO:0000259" key="6">
    <source>
        <dbReference type="PROSITE" id="PS51296"/>
    </source>
</evidence>
<comment type="caution">
    <text evidence="7">The sequence shown here is derived from an EMBL/GenBank/DDBJ whole genome shotgun (WGS) entry which is preliminary data.</text>
</comment>
<dbReference type="Gene3D" id="2.102.10.10">
    <property type="entry name" value="Rieske [2Fe-2S] iron-sulphur domain"/>
    <property type="match status" value="1"/>
</dbReference>
<dbReference type="SUPFAM" id="SSF50022">
    <property type="entry name" value="ISP domain"/>
    <property type="match status" value="1"/>
</dbReference>
<dbReference type="PROSITE" id="PS51296">
    <property type="entry name" value="RIESKE"/>
    <property type="match status" value="1"/>
</dbReference>
<dbReference type="Pfam" id="PF00355">
    <property type="entry name" value="Rieske"/>
    <property type="match status" value="1"/>
</dbReference>
<dbReference type="GO" id="GO:0016491">
    <property type="term" value="F:oxidoreductase activity"/>
    <property type="evidence" value="ECO:0007669"/>
    <property type="project" value="TreeGrafter"/>
</dbReference>
<keyword evidence="3" id="KW-0809">Transit peptide</keyword>
<evidence type="ECO:0000256" key="5">
    <source>
        <dbReference type="ARBA" id="ARBA00023014"/>
    </source>
</evidence>
<feature type="domain" description="Rieske" evidence="6">
    <location>
        <begin position="96"/>
        <end position="199"/>
    </location>
</feature>
<evidence type="ECO:0000256" key="4">
    <source>
        <dbReference type="ARBA" id="ARBA00023004"/>
    </source>
</evidence>
<sequence length="199" mass="22324">MALLRPFLSDASLFKTLQLSHPKLMSTRTRSAISLSQNSLRKIHYQSLKKQWVQHAVAEVSGGGVSFDDDGSVFVSPSGDARGERVVVDYDWTEEWDTLYLIHNIPDDAPLGLTVFDKQVVLYRDGGGELRCYEDRCPHRLAKLSEGQLIDGRLECLYHGWQFEGQGECVRIPQLPADARIPKSACVKTYEVRDSQGVA</sequence>
<dbReference type="EMBL" id="JAVXUP010000064">
    <property type="protein sequence ID" value="KAK3040025.1"/>
    <property type="molecule type" value="Genomic_DNA"/>
</dbReference>
<proteinExistence type="predicted"/>
<organism evidence="7 8">
    <name type="scientific">Escallonia herrerae</name>
    <dbReference type="NCBI Taxonomy" id="1293975"/>
    <lineage>
        <taxon>Eukaryota</taxon>
        <taxon>Viridiplantae</taxon>
        <taxon>Streptophyta</taxon>
        <taxon>Embryophyta</taxon>
        <taxon>Tracheophyta</taxon>
        <taxon>Spermatophyta</taxon>
        <taxon>Magnoliopsida</taxon>
        <taxon>eudicotyledons</taxon>
        <taxon>Gunneridae</taxon>
        <taxon>Pentapetalae</taxon>
        <taxon>asterids</taxon>
        <taxon>campanulids</taxon>
        <taxon>Escalloniales</taxon>
        <taxon>Escalloniaceae</taxon>
        <taxon>Escallonia</taxon>
    </lineage>
</organism>
<evidence type="ECO:0000256" key="1">
    <source>
        <dbReference type="ARBA" id="ARBA00022714"/>
    </source>
</evidence>
<dbReference type="GO" id="GO:0009507">
    <property type="term" value="C:chloroplast"/>
    <property type="evidence" value="ECO:0007669"/>
    <property type="project" value="TreeGrafter"/>
</dbReference>
<dbReference type="AlphaFoldDB" id="A0AA88XJG4"/>
<reference evidence="7" key="1">
    <citation type="submission" date="2022-12" db="EMBL/GenBank/DDBJ databases">
        <title>Draft genome assemblies for two species of Escallonia (Escalloniales).</title>
        <authorList>
            <person name="Chanderbali A."/>
            <person name="Dervinis C."/>
            <person name="Anghel I."/>
            <person name="Soltis D."/>
            <person name="Soltis P."/>
            <person name="Zapata F."/>
        </authorList>
    </citation>
    <scope>NUCLEOTIDE SEQUENCE</scope>
    <source>
        <strain evidence="7">UCBG64.0493</strain>
        <tissue evidence="7">Leaf</tissue>
    </source>
</reference>
<name>A0AA88XJG4_9ASTE</name>
<evidence type="ECO:0000313" key="8">
    <source>
        <dbReference type="Proteomes" id="UP001188597"/>
    </source>
</evidence>
<dbReference type="GO" id="GO:0051537">
    <property type="term" value="F:2 iron, 2 sulfur cluster binding"/>
    <property type="evidence" value="ECO:0007669"/>
    <property type="project" value="UniProtKB-KW"/>
</dbReference>
<keyword evidence="4" id="KW-0408">Iron</keyword>
<evidence type="ECO:0000313" key="7">
    <source>
        <dbReference type="EMBL" id="KAK3040025.1"/>
    </source>
</evidence>
<dbReference type="InterPro" id="IPR017941">
    <property type="entry name" value="Rieske_2Fe-2S"/>
</dbReference>
<dbReference type="GO" id="GO:0045036">
    <property type="term" value="P:protein targeting to chloroplast"/>
    <property type="evidence" value="ECO:0007669"/>
    <property type="project" value="TreeGrafter"/>
</dbReference>
<keyword evidence="5" id="KW-0411">Iron-sulfur</keyword>
<keyword evidence="8" id="KW-1185">Reference proteome</keyword>
<dbReference type="PANTHER" id="PTHR21266">
    <property type="entry name" value="IRON-SULFUR DOMAIN CONTAINING PROTEIN"/>
    <property type="match status" value="1"/>
</dbReference>
<dbReference type="InterPro" id="IPR036922">
    <property type="entry name" value="Rieske_2Fe-2S_sf"/>
</dbReference>
<protein>
    <recommendedName>
        <fullName evidence="6">Rieske domain-containing protein</fullName>
    </recommendedName>
</protein>
<dbReference type="PANTHER" id="PTHR21266:SF29">
    <property type="entry name" value="PROTEIN TIC 55, CHLOROPLASTIC"/>
    <property type="match status" value="1"/>
</dbReference>
<evidence type="ECO:0000256" key="2">
    <source>
        <dbReference type="ARBA" id="ARBA00022723"/>
    </source>
</evidence>
<keyword evidence="1" id="KW-0001">2Fe-2S</keyword>
<dbReference type="Proteomes" id="UP001188597">
    <property type="component" value="Unassembled WGS sequence"/>
</dbReference>
<keyword evidence="2" id="KW-0479">Metal-binding</keyword>